<keyword evidence="3" id="KW-1185">Reference proteome</keyword>
<dbReference type="Proteomes" id="UP000295131">
    <property type="component" value="Unassembled WGS sequence"/>
</dbReference>
<dbReference type="EMBL" id="SMSI01000002">
    <property type="protein sequence ID" value="TDH35873.1"/>
    <property type="molecule type" value="Genomic_DNA"/>
</dbReference>
<reference evidence="2 3" key="1">
    <citation type="journal article" date="2013" name="Int. J. Syst. Evol. Microbiol.">
        <title>Hoeflea suaedae sp. nov., an endophytic bacterium isolated from the root of the halophyte Suaeda maritima.</title>
        <authorList>
            <person name="Chung E.J."/>
            <person name="Park J.A."/>
            <person name="Pramanik P."/>
            <person name="Bibi F."/>
            <person name="Jeon C.O."/>
            <person name="Chung Y.R."/>
        </authorList>
    </citation>
    <scope>NUCLEOTIDE SEQUENCE [LARGE SCALE GENOMIC DNA]</scope>
    <source>
        <strain evidence="2 3">YC6898</strain>
    </source>
</reference>
<feature type="region of interest" description="Disordered" evidence="1">
    <location>
        <begin position="156"/>
        <end position="178"/>
    </location>
</feature>
<organism evidence="2 3">
    <name type="scientific">Pseudohoeflea suaedae</name>
    <dbReference type="NCBI Taxonomy" id="877384"/>
    <lineage>
        <taxon>Bacteria</taxon>
        <taxon>Pseudomonadati</taxon>
        <taxon>Pseudomonadota</taxon>
        <taxon>Alphaproteobacteria</taxon>
        <taxon>Hyphomicrobiales</taxon>
        <taxon>Rhizobiaceae</taxon>
        <taxon>Pseudohoeflea</taxon>
    </lineage>
</organism>
<dbReference type="RefSeq" id="WP_133284573.1">
    <property type="nucleotide sequence ID" value="NZ_SMSI01000002.1"/>
</dbReference>
<protein>
    <submittedName>
        <fullName evidence="2">Uncharacterized protein</fullName>
    </submittedName>
</protein>
<evidence type="ECO:0000256" key="1">
    <source>
        <dbReference type="SAM" id="MobiDB-lite"/>
    </source>
</evidence>
<evidence type="ECO:0000313" key="3">
    <source>
        <dbReference type="Proteomes" id="UP000295131"/>
    </source>
</evidence>
<proteinExistence type="predicted"/>
<comment type="caution">
    <text evidence="2">The sequence shown here is derived from an EMBL/GenBank/DDBJ whole genome shotgun (WGS) entry which is preliminary data.</text>
</comment>
<sequence>MALQVSRCEGFRLKLWVFIPHRTAQCKCVQGRGGGGVPGEGEIEGFEELDDRESSVAPSTVYPPSAPRIRTVKSGVSTIACGSLSWFLNAVIGAAKMPSPLSAASRIPHPAPDTFRCVADRQAGMGCRALAEKRPGSGQVVMSMIVLPRECGNASAGDLLSPARPGRAVPHPAMPESE</sequence>
<accession>A0A4R5PJM2</accession>
<evidence type="ECO:0000313" key="2">
    <source>
        <dbReference type="EMBL" id="TDH35873.1"/>
    </source>
</evidence>
<dbReference type="AlphaFoldDB" id="A0A4R5PJM2"/>
<name>A0A4R5PJM2_9HYPH</name>
<gene>
    <name evidence="2" type="ORF">E2A64_11170</name>
</gene>